<evidence type="ECO:0000256" key="7">
    <source>
        <dbReference type="ARBA" id="ARBA00022692"/>
    </source>
</evidence>
<dbReference type="GO" id="GO:0005743">
    <property type="term" value="C:mitochondrial inner membrane"/>
    <property type="evidence" value="ECO:0007669"/>
    <property type="project" value="UniProtKB-SubCell"/>
</dbReference>
<evidence type="ECO:0000256" key="11">
    <source>
        <dbReference type="ARBA" id="ARBA00023128"/>
    </source>
</evidence>
<sequence length="85" mass="9915">MPVPWEALIPFGLLTACFAATGTLFRTLKQAQNDGKDTRYSLDDFERMMLERDRRLTGHFRRQRTDPIAPKEFATNSVWQTERVP</sequence>
<dbReference type="PANTHER" id="PTHR17098">
    <property type="entry name" value="NADH-UBIQUINONE OXIDOREDUCTASE MWFE SUBUNIT"/>
    <property type="match status" value="1"/>
</dbReference>
<evidence type="ECO:0000256" key="1">
    <source>
        <dbReference type="ARBA" id="ARBA00003195"/>
    </source>
</evidence>
<keyword evidence="11" id="KW-0496">Mitochondrion</keyword>
<comment type="function">
    <text evidence="1">Accessory subunit of the mitochondrial membrane respiratory chain NADH dehydrogenase (Complex I), that is believed not to be involved in catalysis. Complex I functions in the transfer of electrons from NADH to the respiratory chain. The immediate electron acceptor for the enzyme is believed to be ubiquinone.</text>
</comment>
<protein>
    <recommendedName>
        <fullName evidence="4">NADH dehydrogenase [ubiquinone] 1 alpha subcomplex subunit 1</fullName>
    </recommendedName>
</protein>
<dbReference type="OrthoDB" id="1920692at2759"/>
<evidence type="ECO:0000256" key="4">
    <source>
        <dbReference type="ARBA" id="ARBA00016392"/>
    </source>
</evidence>
<keyword evidence="8" id="KW-0999">Mitochondrion inner membrane</keyword>
<dbReference type="AlphaFoldDB" id="A0A1Y2AL31"/>
<evidence type="ECO:0000313" key="14">
    <source>
        <dbReference type="EMBL" id="ORY23263.1"/>
    </source>
</evidence>
<keyword evidence="5" id="KW-0813">Transport</keyword>
<organism evidence="14 15">
    <name type="scientific">Naematelia encephala</name>
    <dbReference type="NCBI Taxonomy" id="71784"/>
    <lineage>
        <taxon>Eukaryota</taxon>
        <taxon>Fungi</taxon>
        <taxon>Dikarya</taxon>
        <taxon>Basidiomycota</taxon>
        <taxon>Agaricomycotina</taxon>
        <taxon>Tremellomycetes</taxon>
        <taxon>Tremellales</taxon>
        <taxon>Naemateliaceae</taxon>
        <taxon>Naematelia</taxon>
    </lineage>
</organism>
<comment type="caution">
    <text evidence="14">The sequence shown here is derived from an EMBL/GenBank/DDBJ whole genome shotgun (WGS) entry which is preliminary data.</text>
</comment>
<dbReference type="PANTHER" id="PTHR17098:SF2">
    <property type="entry name" value="NADH DEHYDROGENASE [UBIQUINONE] 1 ALPHA SUBCOMPLEX SUBUNIT 1"/>
    <property type="match status" value="1"/>
</dbReference>
<dbReference type="STRING" id="71784.A0A1Y2AL31"/>
<feature type="region of interest" description="Disordered" evidence="13">
    <location>
        <begin position="61"/>
        <end position="85"/>
    </location>
</feature>
<keyword evidence="9" id="KW-0249">Electron transport</keyword>
<comment type="subcellular location">
    <subcellularLocation>
        <location evidence="2">Mitochondrion inner membrane</location>
        <topology evidence="2">Single-pass membrane protein</topology>
        <orientation evidence="2">Matrix side</orientation>
    </subcellularLocation>
</comment>
<evidence type="ECO:0000256" key="5">
    <source>
        <dbReference type="ARBA" id="ARBA00022448"/>
    </source>
</evidence>
<evidence type="ECO:0000256" key="10">
    <source>
        <dbReference type="ARBA" id="ARBA00022989"/>
    </source>
</evidence>
<evidence type="ECO:0000256" key="9">
    <source>
        <dbReference type="ARBA" id="ARBA00022982"/>
    </source>
</evidence>
<feature type="compositionally biased region" description="Polar residues" evidence="13">
    <location>
        <begin position="74"/>
        <end position="85"/>
    </location>
</feature>
<gene>
    <name evidence="14" type="ORF">BCR39DRAFT_562001</name>
</gene>
<evidence type="ECO:0000313" key="15">
    <source>
        <dbReference type="Proteomes" id="UP000193986"/>
    </source>
</evidence>
<evidence type="ECO:0000256" key="12">
    <source>
        <dbReference type="ARBA" id="ARBA00023136"/>
    </source>
</evidence>
<evidence type="ECO:0000256" key="6">
    <source>
        <dbReference type="ARBA" id="ARBA00022660"/>
    </source>
</evidence>
<dbReference type="Proteomes" id="UP000193986">
    <property type="component" value="Unassembled WGS sequence"/>
</dbReference>
<comment type="similarity">
    <text evidence="3">Belongs to the complex I NDUFA1 subunit family.</text>
</comment>
<reference evidence="14 15" key="1">
    <citation type="submission" date="2016-07" db="EMBL/GenBank/DDBJ databases">
        <title>Pervasive Adenine N6-methylation of Active Genes in Fungi.</title>
        <authorList>
            <consortium name="DOE Joint Genome Institute"/>
            <person name="Mondo S.J."/>
            <person name="Dannebaum R.O."/>
            <person name="Kuo R.C."/>
            <person name="Labutti K."/>
            <person name="Haridas S."/>
            <person name="Kuo A."/>
            <person name="Salamov A."/>
            <person name="Ahrendt S.R."/>
            <person name="Lipzen A."/>
            <person name="Sullivan W."/>
            <person name="Andreopoulos W.B."/>
            <person name="Clum A."/>
            <person name="Lindquist E."/>
            <person name="Daum C."/>
            <person name="Ramamoorthy G.K."/>
            <person name="Gryganskyi A."/>
            <person name="Culley D."/>
            <person name="Magnuson J.K."/>
            <person name="James T.Y."/>
            <person name="O'Malley M.A."/>
            <person name="Stajich J.E."/>
            <person name="Spatafora J.W."/>
            <person name="Visel A."/>
            <person name="Grigoriev I.V."/>
        </authorList>
    </citation>
    <scope>NUCLEOTIDE SEQUENCE [LARGE SCALE GENOMIC DNA]</scope>
    <source>
        <strain evidence="14 15">68-887.2</strain>
    </source>
</reference>
<accession>A0A1Y2AL31</accession>
<evidence type="ECO:0000256" key="2">
    <source>
        <dbReference type="ARBA" id="ARBA00004298"/>
    </source>
</evidence>
<keyword evidence="10" id="KW-1133">Transmembrane helix</keyword>
<name>A0A1Y2AL31_9TREE</name>
<evidence type="ECO:0000256" key="8">
    <source>
        <dbReference type="ARBA" id="ARBA00022792"/>
    </source>
</evidence>
<evidence type="ECO:0000256" key="3">
    <source>
        <dbReference type="ARBA" id="ARBA00009960"/>
    </source>
</evidence>
<keyword evidence="7" id="KW-0812">Transmembrane</keyword>
<dbReference type="Pfam" id="PF15879">
    <property type="entry name" value="MWFE"/>
    <property type="match status" value="1"/>
</dbReference>
<keyword evidence="6" id="KW-0679">Respiratory chain</keyword>
<evidence type="ECO:0000256" key="13">
    <source>
        <dbReference type="SAM" id="MobiDB-lite"/>
    </source>
</evidence>
<dbReference type="EMBL" id="MCFC01000081">
    <property type="protein sequence ID" value="ORY23263.1"/>
    <property type="molecule type" value="Genomic_DNA"/>
</dbReference>
<dbReference type="InterPro" id="IPR017384">
    <property type="entry name" value="NADH_Ub_cplx-1_asu_su-1"/>
</dbReference>
<keyword evidence="15" id="KW-1185">Reference proteome</keyword>
<dbReference type="InParanoid" id="A0A1Y2AL31"/>
<proteinExistence type="inferred from homology"/>
<keyword evidence="12" id="KW-0472">Membrane</keyword>